<feature type="chain" id="PRO_5018005498" evidence="2">
    <location>
        <begin position="20"/>
        <end position="207"/>
    </location>
</feature>
<dbReference type="RefSeq" id="WP_124900192.1">
    <property type="nucleotide sequence ID" value="NZ_RQTJ01000034.1"/>
</dbReference>
<dbReference type="CDD" id="cd16325">
    <property type="entry name" value="LolA"/>
    <property type="match status" value="1"/>
</dbReference>
<dbReference type="Gene3D" id="2.50.20.10">
    <property type="entry name" value="Lipoprotein localisation LolA/LolB/LppX"/>
    <property type="match status" value="1"/>
</dbReference>
<reference evidence="3 4" key="1">
    <citation type="submission" date="2018-11" db="EMBL/GenBank/DDBJ databases">
        <title>Flavobacterium sp. nov., YIM 102796 draft genome.</title>
        <authorList>
            <person name="Li G."/>
            <person name="Jiang Y."/>
        </authorList>
    </citation>
    <scope>NUCLEOTIDE SEQUENCE [LARGE SCALE GENOMIC DNA]</scope>
    <source>
        <strain evidence="3 4">YIM 102796</strain>
    </source>
</reference>
<keyword evidence="1 2" id="KW-0732">Signal</keyword>
<keyword evidence="3" id="KW-0449">Lipoprotein</keyword>
<feature type="signal peptide" evidence="2">
    <location>
        <begin position="1"/>
        <end position="19"/>
    </location>
</feature>
<gene>
    <name evidence="3" type="ORF">EG242_12455</name>
</gene>
<dbReference type="Proteomes" id="UP000268372">
    <property type="component" value="Unassembled WGS sequence"/>
</dbReference>
<keyword evidence="4" id="KW-1185">Reference proteome</keyword>
<evidence type="ECO:0000313" key="3">
    <source>
        <dbReference type="EMBL" id="RRA91711.1"/>
    </source>
</evidence>
<accession>A0A3P1ARX4</accession>
<organism evidence="3 4">
    <name type="scientific">Paenimyroides viscosum</name>
    <dbReference type="NCBI Taxonomy" id="2488729"/>
    <lineage>
        <taxon>Bacteria</taxon>
        <taxon>Pseudomonadati</taxon>
        <taxon>Bacteroidota</taxon>
        <taxon>Flavobacteriia</taxon>
        <taxon>Flavobacteriales</taxon>
        <taxon>Flavobacteriaceae</taxon>
        <taxon>Paenimyroides</taxon>
    </lineage>
</organism>
<proteinExistence type="predicted"/>
<dbReference type="InterPro" id="IPR029046">
    <property type="entry name" value="LolA/LolB/LppX"/>
</dbReference>
<sequence>MKKLSALIVVFFISFSTFAQNADAAKKLLDEVSAKTKTYNNMVIDFTFNNGKQEMKGKATVQGEKYVVDFMGLTQIFDGAKMYVINPNDEEVTIASANAADTQVVSIASILSFYKKGYKYALDKKQTINGKSIQFIKLTPTNSKDVKEVYLGIDTKTKNIYNRTDVYKSGSKSIITLKSFKTNQTLSKNLFTFTKSKYPNYYINNLD</sequence>
<evidence type="ECO:0000313" key="4">
    <source>
        <dbReference type="Proteomes" id="UP000268372"/>
    </source>
</evidence>
<dbReference type="SUPFAM" id="SSF89392">
    <property type="entry name" value="Prokaryotic lipoproteins and lipoprotein localization factors"/>
    <property type="match status" value="1"/>
</dbReference>
<dbReference type="InterPro" id="IPR004564">
    <property type="entry name" value="OM_lipoprot_carrier_LolA-like"/>
</dbReference>
<protein>
    <submittedName>
        <fullName evidence="3">Outer membrane lipoprotein carrier protein LolA</fullName>
    </submittedName>
</protein>
<dbReference type="EMBL" id="RQTJ01000034">
    <property type="protein sequence ID" value="RRA91711.1"/>
    <property type="molecule type" value="Genomic_DNA"/>
</dbReference>
<evidence type="ECO:0000256" key="1">
    <source>
        <dbReference type="ARBA" id="ARBA00022729"/>
    </source>
</evidence>
<name>A0A3P1ARX4_9FLAO</name>
<dbReference type="Pfam" id="PF03548">
    <property type="entry name" value="LolA"/>
    <property type="match status" value="1"/>
</dbReference>
<dbReference type="AlphaFoldDB" id="A0A3P1ARX4"/>
<comment type="caution">
    <text evidence="3">The sequence shown here is derived from an EMBL/GenBank/DDBJ whole genome shotgun (WGS) entry which is preliminary data.</text>
</comment>
<dbReference type="OrthoDB" id="1491557at2"/>
<evidence type="ECO:0000256" key="2">
    <source>
        <dbReference type="SAM" id="SignalP"/>
    </source>
</evidence>